<keyword evidence="3" id="KW-1185">Reference proteome</keyword>
<accession>A0ABX6V2V1</accession>
<evidence type="ECO:0000313" key="3">
    <source>
        <dbReference type="Proteomes" id="UP000316416"/>
    </source>
</evidence>
<feature type="signal peptide" evidence="1">
    <location>
        <begin position="1"/>
        <end position="26"/>
    </location>
</feature>
<dbReference type="RefSeq" id="WP_142872277.1">
    <property type="nucleotide sequence ID" value="NZ_CP045503.2"/>
</dbReference>
<name>A0ABX6V2V1_9GAMM</name>
<evidence type="ECO:0000313" key="2">
    <source>
        <dbReference type="EMBL" id="QPG56903.1"/>
    </source>
</evidence>
<gene>
    <name evidence="2" type="ORF">FM038_005240</name>
</gene>
<keyword evidence="1" id="KW-0732">Signal</keyword>
<dbReference type="EMBL" id="CP045503">
    <property type="protein sequence ID" value="QPG56903.1"/>
    <property type="molecule type" value="Genomic_DNA"/>
</dbReference>
<organism evidence="2 3">
    <name type="scientific">Shewanella eurypsychrophilus</name>
    <dbReference type="NCBI Taxonomy" id="2593656"/>
    <lineage>
        <taxon>Bacteria</taxon>
        <taxon>Pseudomonadati</taxon>
        <taxon>Pseudomonadota</taxon>
        <taxon>Gammaproteobacteria</taxon>
        <taxon>Alteromonadales</taxon>
        <taxon>Shewanellaceae</taxon>
        <taxon>Shewanella</taxon>
    </lineage>
</organism>
<reference evidence="2" key="1">
    <citation type="submission" date="2021-07" db="EMBL/GenBank/DDBJ databases">
        <title>Shewanella sp. YLB-07 whole genome sequence.</title>
        <authorList>
            <person name="Yu L."/>
        </authorList>
    </citation>
    <scope>NUCLEOTIDE SEQUENCE</scope>
    <source>
        <strain evidence="2">YLB-08</strain>
    </source>
</reference>
<evidence type="ECO:0000256" key="1">
    <source>
        <dbReference type="SAM" id="SignalP"/>
    </source>
</evidence>
<dbReference type="Proteomes" id="UP000316416">
    <property type="component" value="Chromosome"/>
</dbReference>
<sequence>MNRHRFILTCLTKVAILACISTSAQAKTLATILDYQPSCISERLSPLAIDVIAQDYVDPGTTEESIAFKQALQELQAQASQLGANAIALTSVKNHLMRATKQLTVNYTNSVSKHEKTSTRLTTHLEADLFKLCPHDTSLTSKRTKFNSQGYPIQSFSYAYTMALPIDQSPASLAKNIIVPAAEISLASGAYGITLGMQAEQVSAYLGPPSIEIGLESNKSAWGYGRSHWFIFSDNQLIEIKSHAAFITAYGRNLIEPRDGFDDVSWKVNGTVAQKTDMDTASKLLPKAKKLTRNNTLKLSNVDSQLQLTFEKFHPNSLEEPISLLTEYRLQIQGNVNKKQLYSAHLPTTSELGRLTSLLNIKRESSKPSLNQLQHIYPAMSRLNISGSGVWWLIGNHIQVQFQDDKLTKLRVSPPVFVQEDTLASYLSSIESLGLPTDKQSFLKQYTDASDNFDMVDLYRDDFALVAKYETDEEDAQMYELEIEYF</sequence>
<protein>
    <submittedName>
        <fullName evidence="2">Uncharacterized protein</fullName>
    </submittedName>
</protein>
<feature type="chain" id="PRO_5045933785" evidence="1">
    <location>
        <begin position="27"/>
        <end position="486"/>
    </location>
</feature>
<proteinExistence type="predicted"/>